<proteinExistence type="predicted"/>
<dbReference type="EMBL" id="PQSP01000007">
    <property type="protein sequence ID" value="RUS65974.1"/>
    <property type="molecule type" value="Genomic_DNA"/>
</dbReference>
<accession>A0A433SBE8</accession>
<comment type="caution">
    <text evidence="1">The sequence shown here is derived from an EMBL/GenBank/DDBJ whole genome shotgun (WGS) entry which is preliminary data.</text>
</comment>
<dbReference type="Proteomes" id="UP000286947">
    <property type="component" value="Unassembled WGS sequence"/>
</dbReference>
<gene>
    <name evidence="1" type="ORF">CUZ56_02330</name>
</gene>
<name>A0A433SBE8_9BURK</name>
<evidence type="ECO:0000313" key="2">
    <source>
        <dbReference type="Proteomes" id="UP000286947"/>
    </source>
</evidence>
<keyword evidence="2" id="KW-1185">Reference proteome</keyword>
<protein>
    <submittedName>
        <fullName evidence="1">Uncharacterized protein</fullName>
    </submittedName>
</protein>
<organism evidence="1 2">
    <name type="scientific">Saezia sanguinis</name>
    <dbReference type="NCBI Taxonomy" id="1965230"/>
    <lineage>
        <taxon>Bacteria</taxon>
        <taxon>Pseudomonadati</taxon>
        <taxon>Pseudomonadota</taxon>
        <taxon>Betaproteobacteria</taxon>
        <taxon>Burkholderiales</taxon>
        <taxon>Saeziaceae</taxon>
        <taxon>Saezia</taxon>
    </lineage>
</organism>
<reference evidence="1 2" key="1">
    <citation type="submission" date="2018-01" db="EMBL/GenBank/DDBJ databases">
        <title>Saezia sanguinis gen. nov., sp. nov., in the order Burkholderiales isolated from human blood.</title>
        <authorList>
            <person name="Medina-Pascual M.J."/>
            <person name="Valdezate S."/>
            <person name="Monzon S."/>
            <person name="Cuesta I."/>
            <person name="Carrasco G."/>
            <person name="Villalon P."/>
            <person name="Saez-Nieto J.A."/>
        </authorList>
    </citation>
    <scope>NUCLEOTIDE SEQUENCE [LARGE SCALE GENOMIC DNA]</scope>
    <source>
        <strain evidence="1 2">CNM695-12</strain>
    </source>
</reference>
<evidence type="ECO:0000313" key="1">
    <source>
        <dbReference type="EMBL" id="RUS65974.1"/>
    </source>
</evidence>
<dbReference type="AlphaFoldDB" id="A0A433SBE8"/>
<sequence>MDYTVPKMEQSGLFLNDTVLFGRGAVWQVQGQGCRIKDAARPGLIRGVDCCMDCCFATVAVAPVAKKDAGGFIGSGSHHQQRIVSR</sequence>